<dbReference type="GO" id="GO:0030964">
    <property type="term" value="C:NADH dehydrogenase complex"/>
    <property type="evidence" value="ECO:0007669"/>
    <property type="project" value="TreeGrafter"/>
</dbReference>
<dbReference type="Gene3D" id="1.20.58.1610">
    <property type="entry name" value="NADH:ubiquinone/plastoquinone oxidoreductase, chain 3"/>
    <property type="match status" value="1"/>
</dbReference>
<keyword evidence="6 9" id="KW-1133">Transmembrane helix</keyword>
<comment type="subcellular location">
    <subcellularLocation>
        <location evidence="1">Membrane</location>
    </subcellularLocation>
    <subcellularLocation>
        <location evidence="9">Mitochondrion membrane</location>
        <topology evidence="9">Multi-pass membrane protein</topology>
    </subcellularLocation>
</comment>
<comment type="function">
    <text evidence="9">Core subunit of the mitochondrial membrane respiratory chain NADH dehydrogenase (Complex I) which catalyzes electron transfer from NADH through the respiratory chain, using ubiquinone as an electron acceptor. Essential for the catalytic activity of complex I.</text>
</comment>
<sequence length="117" mass="13788">MFKLKMIMILTLMISMLLILLNQIINKKMNMERNKMTPFECGFDPKSSSRIPFSTQFFLIGILFLIFDVEMVLILPLIITFKTSNLTMWISSSTIMIIVLITGLYYEWKNGVIQWMY</sequence>
<proteinExistence type="inferred from homology"/>
<dbReference type="AlphaFoldDB" id="A0A343L796"/>
<evidence type="ECO:0000256" key="9">
    <source>
        <dbReference type="RuleBase" id="RU003640"/>
    </source>
</evidence>
<comment type="similarity">
    <text evidence="2 9">Belongs to the complex I subunit 3 family.</text>
</comment>
<keyword evidence="4 9" id="KW-0813">Transport</keyword>
<dbReference type="EMBL" id="MF498769">
    <property type="protein sequence ID" value="ATL58811.1"/>
    <property type="molecule type" value="Genomic_DNA"/>
</dbReference>
<dbReference type="InterPro" id="IPR000440">
    <property type="entry name" value="NADH_UbQ/plastoQ_OxRdtase_su3"/>
</dbReference>
<accession>A0A343L796</accession>
<evidence type="ECO:0000313" key="10">
    <source>
        <dbReference type="EMBL" id="ATL58811.1"/>
    </source>
</evidence>
<evidence type="ECO:0000256" key="7">
    <source>
        <dbReference type="ARBA" id="ARBA00023136"/>
    </source>
</evidence>
<geneLocation type="mitochondrion" evidence="10"/>
<dbReference type="GO" id="GO:0031966">
    <property type="term" value="C:mitochondrial membrane"/>
    <property type="evidence" value="ECO:0007669"/>
    <property type="project" value="UniProtKB-SubCell"/>
</dbReference>
<keyword evidence="9" id="KW-0520">NAD</keyword>
<dbReference type="GO" id="GO:0008137">
    <property type="term" value="F:NADH dehydrogenase (ubiquinone) activity"/>
    <property type="evidence" value="ECO:0007669"/>
    <property type="project" value="UniProtKB-UniRule"/>
</dbReference>
<evidence type="ECO:0000256" key="2">
    <source>
        <dbReference type="ARBA" id="ARBA00008472"/>
    </source>
</evidence>
<dbReference type="EC" id="7.1.1.2" evidence="9"/>
<comment type="catalytic activity">
    <reaction evidence="8 9">
        <text>a ubiquinone + NADH + 5 H(+)(in) = a ubiquinol + NAD(+) + 4 H(+)(out)</text>
        <dbReference type="Rhea" id="RHEA:29091"/>
        <dbReference type="Rhea" id="RHEA-COMP:9565"/>
        <dbReference type="Rhea" id="RHEA-COMP:9566"/>
        <dbReference type="ChEBI" id="CHEBI:15378"/>
        <dbReference type="ChEBI" id="CHEBI:16389"/>
        <dbReference type="ChEBI" id="CHEBI:17976"/>
        <dbReference type="ChEBI" id="CHEBI:57540"/>
        <dbReference type="ChEBI" id="CHEBI:57945"/>
        <dbReference type="EC" id="7.1.1.2"/>
    </reaction>
</comment>
<keyword evidence="9" id="KW-0679">Respiratory chain</keyword>
<feature type="transmembrane region" description="Helical" evidence="9">
    <location>
        <begin position="57"/>
        <end position="80"/>
    </location>
</feature>
<organism evidence="10">
    <name type="scientific">Stephanitis chinensis</name>
    <dbReference type="NCBI Taxonomy" id="2045229"/>
    <lineage>
        <taxon>Eukaryota</taxon>
        <taxon>Metazoa</taxon>
        <taxon>Ecdysozoa</taxon>
        <taxon>Arthropoda</taxon>
        <taxon>Hexapoda</taxon>
        <taxon>Insecta</taxon>
        <taxon>Pterygota</taxon>
        <taxon>Neoptera</taxon>
        <taxon>Paraneoptera</taxon>
        <taxon>Hemiptera</taxon>
        <taxon>Heteroptera</taxon>
        <taxon>Panheteroptera</taxon>
        <taxon>Cimicomorpha</taxon>
        <taxon>Tingidae</taxon>
        <taxon>Stephanitis</taxon>
    </lineage>
</organism>
<dbReference type="PANTHER" id="PTHR11058:SF9">
    <property type="entry name" value="NADH-UBIQUINONE OXIDOREDUCTASE CHAIN 3"/>
    <property type="match status" value="1"/>
</dbReference>
<keyword evidence="9 10" id="KW-0496">Mitochondrion</keyword>
<evidence type="ECO:0000256" key="1">
    <source>
        <dbReference type="ARBA" id="ARBA00004370"/>
    </source>
</evidence>
<protein>
    <recommendedName>
        <fullName evidence="3 9">NADH-ubiquinone oxidoreductase chain 3</fullName>
        <ecNumber evidence="9">7.1.1.2</ecNumber>
    </recommendedName>
</protein>
<evidence type="ECO:0000256" key="4">
    <source>
        <dbReference type="ARBA" id="ARBA00022448"/>
    </source>
</evidence>
<evidence type="ECO:0000256" key="8">
    <source>
        <dbReference type="ARBA" id="ARBA00049551"/>
    </source>
</evidence>
<feature type="transmembrane region" description="Helical" evidence="9">
    <location>
        <begin position="86"/>
        <end position="106"/>
    </location>
</feature>
<reference evidence="10" key="1">
    <citation type="journal article" date="2017" name="Mitochondrial DNA Part B Resour">
        <title>The complete mitochondrial genome of the tea lace bug, Stephanitis chinensis (Hemiptera: Tingidae).</title>
        <authorList>
            <person name="Li P.-W."/>
            <person name="Wang X.-Q."/>
            <person name="Chen S.-C."/>
            <person name="Peng P."/>
        </authorList>
    </citation>
    <scope>NUCLEOTIDE SEQUENCE</scope>
</reference>
<evidence type="ECO:0000256" key="5">
    <source>
        <dbReference type="ARBA" id="ARBA00022692"/>
    </source>
</evidence>
<name>A0A343L796_9HEMI</name>
<keyword evidence="5 9" id="KW-0812">Transmembrane</keyword>
<dbReference type="InterPro" id="IPR038430">
    <property type="entry name" value="NDAH_ubi_oxred_su3_sf"/>
</dbReference>
<keyword evidence="7 9" id="KW-0472">Membrane</keyword>
<feature type="transmembrane region" description="Helical" evidence="9">
    <location>
        <begin position="6"/>
        <end position="25"/>
    </location>
</feature>
<evidence type="ECO:0000256" key="6">
    <source>
        <dbReference type="ARBA" id="ARBA00022989"/>
    </source>
</evidence>
<dbReference type="Pfam" id="PF00507">
    <property type="entry name" value="Oxidored_q4"/>
    <property type="match status" value="1"/>
</dbReference>
<gene>
    <name evidence="10" type="primary">ND3</name>
</gene>
<keyword evidence="9" id="KW-1278">Translocase</keyword>
<keyword evidence="9" id="KW-0830">Ubiquinone</keyword>
<reference evidence="10" key="2">
    <citation type="submission" date="2017-07" db="EMBL/GenBank/DDBJ databases">
        <authorList>
            <person name="Sun Z.S."/>
            <person name="Albrecht U."/>
            <person name="Echele G."/>
            <person name="Lee C.C."/>
        </authorList>
    </citation>
    <scope>NUCLEOTIDE SEQUENCE</scope>
</reference>
<evidence type="ECO:0000256" key="3">
    <source>
        <dbReference type="ARBA" id="ARBA00021007"/>
    </source>
</evidence>
<keyword evidence="9" id="KW-0249">Electron transport</keyword>
<dbReference type="PANTHER" id="PTHR11058">
    <property type="entry name" value="NADH-UBIQUINONE OXIDOREDUCTASE CHAIN 3"/>
    <property type="match status" value="1"/>
</dbReference>